<feature type="binding site" evidence="4">
    <location>
        <position position="250"/>
    </location>
    <ligand>
        <name>a divalent metal cation</name>
        <dbReference type="ChEBI" id="CHEBI:60240"/>
        <label>1</label>
    </ligand>
</feature>
<dbReference type="AlphaFoldDB" id="A0A9X2FLY5"/>
<evidence type="ECO:0000256" key="2">
    <source>
        <dbReference type="ARBA" id="ARBA00011643"/>
    </source>
</evidence>
<evidence type="ECO:0000256" key="1">
    <source>
        <dbReference type="ARBA" id="ARBA00006964"/>
    </source>
</evidence>
<dbReference type="GO" id="GO:0046872">
    <property type="term" value="F:metal ion binding"/>
    <property type="evidence" value="ECO:0007669"/>
    <property type="project" value="UniProtKB-KW"/>
</dbReference>
<evidence type="ECO:0000256" key="3">
    <source>
        <dbReference type="ARBA" id="ARBA00022112"/>
    </source>
</evidence>
<organism evidence="5 6">
    <name type="scientific">Ligilactobacillus ubinensis</name>
    <dbReference type="NCBI Taxonomy" id="2876789"/>
    <lineage>
        <taxon>Bacteria</taxon>
        <taxon>Bacillati</taxon>
        <taxon>Bacillota</taxon>
        <taxon>Bacilli</taxon>
        <taxon>Lactobacillales</taxon>
        <taxon>Lactobacillaceae</taxon>
        <taxon>Ligilactobacillus</taxon>
    </lineage>
</organism>
<comment type="similarity">
    <text evidence="1">Belongs to the GTP cyclohydrolase I type 2/NIF3 family.</text>
</comment>
<reference evidence="5 6" key="1">
    <citation type="journal article" date="2023" name="Int. J. Syst. Evol. Microbiol.">
        <title>Ligilactobacillus ubinensis sp. nov., a novel species isolated from the wild ferment of a durian fruit (Durio zibethinus).</title>
        <authorList>
            <person name="Heng Y.C."/>
            <person name="Menon N."/>
            <person name="Chen B."/>
            <person name="Loo B.Z.L."/>
            <person name="Wong G.W.J."/>
            <person name="Lim A.C.H."/>
            <person name="Silvaraju S."/>
            <person name="Kittelmann S."/>
        </authorList>
    </citation>
    <scope>NUCLEOTIDE SEQUENCE [LARGE SCALE GENOMIC DNA]</scope>
    <source>
        <strain evidence="5 6">WILCCON 0076</strain>
    </source>
</reference>
<dbReference type="InterPro" id="IPR036069">
    <property type="entry name" value="DUF34/NIF3_sf"/>
</dbReference>
<feature type="binding site" evidence="4">
    <location>
        <position position="246"/>
    </location>
    <ligand>
        <name>a divalent metal cation</name>
        <dbReference type="ChEBI" id="CHEBI:60240"/>
        <label>1</label>
    </ligand>
</feature>
<gene>
    <name evidence="5" type="ORF">LB941_11945</name>
</gene>
<feature type="binding site" evidence="4">
    <location>
        <position position="69"/>
    </location>
    <ligand>
        <name>a divalent metal cation</name>
        <dbReference type="ChEBI" id="CHEBI:60240"/>
        <label>1</label>
    </ligand>
</feature>
<dbReference type="Pfam" id="PF01784">
    <property type="entry name" value="DUF34_NIF3"/>
    <property type="match status" value="1"/>
</dbReference>
<dbReference type="SUPFAM" id="SSF102705">
    <property type="entry name" value="NIF3 (NGG1p interacting factor 3)-like"/>
    <property type="match status" value="1"/>
</dbReference>
<dbReference type="Gene3D" id="3.40.1390.30">
    <property type="entry name" value="NIF3 (NGG1p interacting factor 3)-like"/>
    <property type="match status" value="1"/>
</dbReference>
<sequence length="287" mass="32942">MEITEIIQRIKNYYQGMLNGQRIDDEKTRDQVLYGSTKQECTGIVTTIWASTAVIEQAARLGANLIICHEALFWNHGDQQQWLKESNNQTYLAKKALLDKNHITVWRNHDYVHSGIPVQDGTYCDGIFWGFAKYMGWEEYFVKPAKDKLLPIMFNLPETKTINIANELIARFKLEGARIEGDPNTIVKKAIIPYHNLGDAKQEIELIDKEKIDLVIGMELIDFTLAEYIHDSSMLGKNKSIVTVGHFNTEEAGMRYMAEYIPGILKNNILCQFVQAGDMYHYVTDLK</sequence>
<keyword evidence="6" id="KW-1185">Reference proteome</keyword>
<evidence type="ECO:0000313" key="5">
    <source>
        <dbReference type="EMBL" id="MCP0888041.1"/>
    </source>
</evidence>
<comment type="subunit">
    <text evidence="2">Homohexamer.</text>
</comment>
<proteinExistence type="inferred from homology"/>
<keyword evidence="4" id="KW-0479">Metal-binding</keyword>
<dbReference type="RefSeq" id="WP_253362211.1">
    <property type="nucleotide sequence ID" value="NZ_JAIULA010000035.1"/>
</dbReference>
<accession>A0A9X2FLY5</accession>
<dbReference type="EMBL" id="JAIULA010000035">
    <property type="protein sequence ID" value="MCP0888041.1"/>
    <property type="molecule type" value="Genomic_DNA"/>
</dbReference>
<evidence type="ECO:0000313" key="6">
    <source>
        <dbReference type="Proteomes" id="UP001139006"/>
    </source>
</evidence>
<evidence type="ECO:0000256" key="4">
    <source>
        <dbReference type="PIRSR" id="PIRSR602678-1"/>
    </source>
</evidence>
<dbReference type="Proteomes" id="UP001139006">
    <property type="component" value="Unassembled WGS sequence"/>
</dbReference>
<dbReference type="InterPro" id="IPR002678">
    <property type="entry name" value="DUF34/NIF3"/>
</dbReference>
<name>A0A9X2FLY5_9LACO</name>
<comment type="caution">
    <text evidence="5">The sequence shown here is derived from an EMBL/GenBank/DDBJ whole genome shotgun (WGS) entry which is preliminary data.</text>
</comment>
<protein>
    <recommendedName>
        <fullName evidence="3">GTP cyclohydrolase 1 type 2 homolog</fullName>
    </recommendedName>
</protein>